<accession>A0A3A1YTB0</accession>
<feature type="transmembrane region" description="Helical" evidence="1">
    <location>
        <begin position="209"/>
        <end position="229"/>
    </location>
</feature>
<dbReference type="InterPro" id="IPR010419">
    <property type="entry name" value="CO_DH_gsu"/>
</dbReference>
<dbReference type="PANTHER" id="PTHR38588">
    <property type="entry name" value="BLL0334 PROTEIN"/>
    <property type="match status" value="1"/>
</dbReference>
<dbReference type="Pfam" id="PF06240">
    <property type="entry name" value="COXG"/>
    <property type="match status" value="1"/>
</dbReference>
<dbReference type="PANTHER" id="PTHR38588:SF1">
    <property type="entry name" value="BLL0334 PROTEIN"/>
    <property type="match status" value="1"/>
</dbReference>
<dbReference type="RefSeq" id="WP_119441886.1">
    <property type="nucleotide sequence ID" value="NZ_CP170494.1"/>
</dbReference>
<dbReference type="InterPro" id="IPR023393">
    <property type="entry name" value="START-like_dom_sf"/>
</dbReference>
<dbReference type="AlphaFoldDB" id="A0A3A1YTB0"/>
<dbReference type="EMBL" id="NQYH01000003">
    <property type="protein sequence ID" value="RIY41483.1"/>
    <property type="molecule type" value="Genomic_DNA"/>
</dbReference>
<organism evidence="3 4">
    <name type="scientific">Neopusillimonas maritima</name>
    <dbReference type="NCBI Taxonomy" id="2026239"/>
    <lineage>
        <taxon>Bacteria</taxon>
        <taxon>Pseudomonadati</taxon>
        <taxon>Pseudomonadota</taxon>
        <taxon>Betaproteobacteria</taxon>
        <taxon>Burkholderiales</taxon>
        <taxon>Alcaligenaceae</taxon>
        <taxon>Neopusillimonas</taxon>
    </lineage>
</organism>
<dbReference type="Gene3D" id="3.30.530.20">
    <property type="match status" value="1"/>
</dbReference>
<evidence type="ECO:0000313" key="2">
    <source>
        <dbReference type="EMBL" id="RII83523.1"/>
    </source>
</evidence>
<dbReference type="SUPFAM" id="SSF55961">
    <property type="entry name" value="Bet v1-like"/>
    <property type="match status" value="1"/>
</dbReference>
<comment type="caution">
    <text evidence="3">The sequence shown here is derived from an EMBL/GenBank/DDBJ whole genome shotgun (WGS) entry which is preliminary data.</text>
</comment>
<dbReference type="OrthoDB" id="9808623at2"/>
<dbReference type="EMBL" id="NQOU01000002">
    <property type="protein sequence ID" value="RII83523.1"/>
    <property type="molecule type" value="Genomic_DNA"/>
</dbReference>
<sequence length="232" mass="24586">MKFKQEFTVAERLPIVWAFFQKADEVAQCMPGIDNIQVLDPDQLSVRMTQKVGPISASFDTNVRITERQAPALIQFTLIGKAVRGAVGNFRATNTVTLHEKADQTHVVVEGEAALAGALGSVGQRIIAKQAEKLTAQFAENLARVLSGNEAGAKPNVSAGHISSQPGAVAGNATGQVAVAAKEAANINRAHAQSGEPAPVRFDDPWNKIAASFSVATFIVSLFVLYHVVSQG</sequence>
<evidence type="ECO:0000313" key="5">
    <source>
        <dbReference type="Proteomes" id="UP000266483"/>
    </source>
</evidence>
<keyword evidence="1" id="KW-1133">Transmembrane helix</keyword>
<dbReference type="Proteomes" id="UP000266483">
    <property type="component" value="Unassembled WGS sequence"/>
</dbReference>
<evidence type="ECO:0000313" key="4">
    <source>
        <dbReference type="Proteomes" id="UP000266206"/>
    </source>
</evidence>
<evidence type="ECO:0000313" key="3">
    <source>
        <dbReference type="EMBL" id="RIY41483.1"/>
    </source>
</evidence>
<evidence type="ECO:0008006" key="6">
    <source>
        <dbReference type="Google" id="ProtNLM"/>
    </source>
</evidence>
<dbReference type="Proteomes" id="UP000266206">
    <property type="component" value="Unassembled WGS sequence"/>
</dbReference>
<keyword evidence="1" id="KW-0472">Membrane</keyword>
<reference evidence="4 5" key="1">
    <citation type="submission" date="2017-08" db="EMBL/GenBank/DDBJ databases">
        <title>Pusillimonas indicus sp. nov., a member of the family Alcaligenaceae isolated from surface seawater.</title>
        <authorList>
            <person name="Li J."/>
        </authorList>
    </citation>
    <scope>NUCLEOTIDE SEQUENCE [LARGE SCALE GENOMIC DNA]</scope>
    <source>
        <strain evidence="2 5">17-4A</strain>
        <strain evidence="3 4">L52-1-41</strain>
    </source>
</reference>
<evidence type="ECO:0000256" key="1">
    <source>
        <dbReference type="SAM" id="Phobius"/>
    </source>
</evidence>
<gene>
    <name evidence="2" type="ORF">CJO09_08010</name>
    <name evidence="3" type="ORF">CJP73_05760</name>
</gene>
<protein>
    <recommendedName>
        <fullName evidence="6">Carbon monoxide dehydrogenase</fullName>
    </recommendedName>
</protein>
<proteinExistence type="predicted"/>
<name>A0A3A1YTB0_9BURK</name>
<keyword evidence="5" id="KW-1185">Reference proteome</keyword>
<keyword evidence="1" id="KW-0812">Transmembrane</keyword>